<reference evidence="4" key="1">
    <citation type="submission" date="2019-04" db="EMBL/GenBank/DDBJ databases">
        <title>Evolution of Biomass-Degrading Anaerobic Consortia Revealed by Metagenomics.</title>
        <authorList>
            <person name="Peng X."/>
        </authorList>
    </citation>
    <scope>NUCLEOTIDE SEQUENCE</scope>
    <source>
        <strain evidence="4">SIG240</strain>
    </source>
</reference>
<dbReference type="InterPro" id="IPR002502">
    <property type="entry name" value="Amidase_domain"/>
</dbReference>
<comment type="similarity">
    <text evidence="1">Belongs to the N-acetylmuramoyl-L-alanine amidase 2 family.</text>
</comment>
<feature type="domain" description="N-acetylmuramoyl-L-alanine amidase" evidence="2">
    <location>
        <begin position="14"/>
        <end position="145"/>
    </location>
</feature>
<dbReference type="CDD" id="cd06583">
    <property type="entry name" value="PGRP"/>
    <property type="match status" value="1"/>
</dbReference>
<dbReference type="Pfam" id="PF21277">
    <property type="entry name" value="T6SS_VgrG3-like_C"/>
    <property type="match status" value="1"/>
</dbReference>
<evidence type="ECO:0000259" key="2">
    <source>
        <dbReference type="SMART" id="SM00644"/>
    </source>
</evidence>
<dbReference type="GO" id="GO:0008745">
    <property type="term" value="F:N-acetylmuramoyl-L-alanine amidase activity"/>
    <property type="evidence" value="ECO:0007669"/>
    <property type="project" value="InterPro"/>
</dbReference>
<dbReference type="SMART" id="SM00644">
    <property type="entry name" value="Ami_2"/>
    <property type="match status" value="1"/>
</dbReference>
<accession>A0A927WNP8</accession>
<dbReference type="GO" id="GO:0008270">
    <property type="term" value="F:zinc ion binding"/>
    <property type="evidence" value="ECO:0007669"/>
    <property type="project" value="InterPro"/>
</dbReference>
<dbReference type="Pfam" id="PF01510">
    <property type="entry name" value="Amidase_2"/>
    <property type="match status" value="1"/>
</dbReference>
<evidence type="ECO:0000256" key="1">
    <source>
        <dbReference type="ARBA" id="ARBA00007553"/>
    </source>
</evidence>
<protein>
    <submittedName>
        <fullName evidence="4">N-acetylmuramoyl-L-alanine amidase</fullName>
    </submittedName>
</protein>
<comment type="caution">
    <text evidence="4">The sequence shown here is derived from an EMBL/GenBank/DDBJ whole genome shotgun (WGS) entry which is preliminary data.</text>
</comment>
<dbReference type="PANTHER" id="PTHR11022:SF41">
    <property type="entry name" value="PEPTIDOGLYCAN-RECOGNITION PROTEIN LC-RELATED"/>
    <property type="match status" value="1"/>
</dbReference>
<name>A0A927WNP8_SELRU</name>
<dbReference type="SUPFAM" id="SSF55846">
    <property type="entry name" value="N-acetylmuramoyl-L-alanine amidase-like"/>
    <property type="match status" value="1"/>
</dbReference>
<feature type="domain" description="Peptidoglycan recognition protein family" evidence="3">
    <location>
        <begin position="4"/>
        <end position="139"/>
    </location>
</feature>
<dbReference type="Gene3D" id="3.40.80.10">
    <property type="entry name" value="Peptidoglycan recognition protein-like"/>
    <property type="match status" value="1"/>
</dbReference>
<gene>
    <name evidence="4" type="ORF">E7201_00660</name>
</gene>
<dbReference type="Proteomes" id="UP000761380">
    <property type="component" value="Unassembled WGS sequence"/>
</dbReference>
<dbReference type="InterPro" id="IPR049073">
    <property type="entry name" value="T6SS_VgrG3-like_C"/>
</dbReference>
<organism evidence="4 5">
    <name type="scientific">Selenomonas ruminantium</name>
    <dbReference type="NCBI Taxonomy" id="971"/>
    <lineage>
        <taxon>Bacteria</taxon>
        <taxon>Bacillati</taxon>
        <taxon>Bacillota</taxon>
        <taxon>Negativicutes</taxon>
        <taxon>Selenomonadales</taxon>
        <taxon>Selenomonadaceae</taxon>
        <taxon>Selenomonas</taxon>
    </lineage>
</organism>
<dbReference type="InterPro" id="IPR015510">
    <property type="entry name" value="PGRP"/>
</dbReference>
<evidence type="ECO:0000259" key="3">
    <source>
        <dbReference type="SMART" id="SM00701"/>
    </source>
</evidence>
<evidence type="ECO:0000313" key="5">
    <source>
        <dbReference type="Proteomes" id="UP000761380"/>
    </source>
</evidence>
<dbReference type="GO" id="GO:0009253">
    <property type="term" value="P:peptidoglycan catabolic process"/>
    <property type="evidence" value="ECO:0007669"/>
    <property type="project" value="InterPro"/>
</dbReference>
<dbReference type="SMART" id="SM00701">
    <property type="entry name" value="PGRP"/>
    <property type="match status" value="1"/>
</dbReference>
<proteinExistence type="inferred from homology"/>
<dbReference type="InterPro" id="IPR036505">
    <property type="entry name" value="Amidase/PGRP_sf"/>
</dbReference>
<dbReference type="AlphaFoldDB" id="A0A927WNP8"/>
<dbReference type="InterPro" id="IPR006619">
    <property type="entry name" value="PGRP_domain_met/bac"/>
</dbReference>
<dbReference type="EMBL" id="SVBY01000003">
    <property type="protein sequence ID" value="MBE6091681.1"/>
    <property type="molecule type" value="Genomic_DNA"/>
</dbReference>
<sequence length="424" mass="47486">MRRIDVIDRHLEFAYELETRSATNFLVIHHTGSGADNNRDFSAEQIHGWHLNNGWAGIGYHYVVRKDGTVEQGRPHWTVGSHACGKNWESIGIHLSGDFTREAPTTDQIENTALLIANICTDYGLPIDRQHVFGHREVGETTCPGDVLFGMLEEIVGKAIWYSQEKDSNASVAKEKEWQEDLAAIQQEINVPESGTEDIERIATLARKYESNGDPAAVSSGAGDLGGISYGLYQLSSNMGTVKSFLDWLCAYPDPKYANYGKVLSEYEINSQDFIDEWKSIGSIDPGGFGRLQDEYIKEMYYDKAVRLLEREDYHADKHTDAMKAVILSRAVQNGPTGAKNLFVEACDKLGHPNLSYIDDSYFDYNLISTIYNFLIAECDTAHDDGTGIYRSIFGFCNGSLSVIKGLRNRFVSERNDALAMLRE</sequence>
<evidence type="ECO:0000313" key="4">
    <source>
        <dbReference type="EMBL" id="MBE6091681.1"/>
    </source>
</evidence>
<dbReference type="PANTHER" id="PTHR11022">
    <property type="entry name" value="PEPTIDOGLYCAN RECOGNITION PROTEIN"/>
    <property type="match status" value="1"/>
</dbReference>